<dbReference type="Proteomes" id="UP000425916">
    <property type="component" value="Chromosome"/>
</dbReference>
<dbReference type="InterPro" id="IPR002545">
    <property type="entry name" value="CheW-lke_dom"/>
</dbReference>
<feature type="domain" description="CheW-like" evidence="1">
    <location>
        <begin position="8"/>
        <end position="138"/>
    </location>
</feature>
<gene>
    <name evidence="2" type="primary">cheW_2</name>
    <name evidence="2" type="ORF">MGLY_26880</name>
</gene>
<proteinExistence type="predicted"/>
<dbReference type="Gene3D" id="2.30.30.40">
    <property type="entry name" value="SH3 Domains"/>
    <property type="match status" value="1"/>
</dbReference>
<dbReference type="PANTHER" id="PTHR22617">
    <property type="entry name" value="CHEMOTAXIS SENSOR HISTIDINE KINASE-RELATED"/>
    <property type="match status" value="1"/>
</dbReference>
<dbReference type="SMART" id="SM00260">
    <property type="entry name" value="CheW"/>
    <property type="match status" value="1"/>
</dbReference>
<dbReference type="Pfam" id="PF01584">
    <property type="entry name" value="CheW"/>
    <property type="match status" value="1"/>
</dbReference>
<dbReference type="EMBL" id="CP046244">
    <property type="protein sequence ID" value="QGP93281.1"/>
    <property type="molecule type" value="Genomic_DNA"/>
</dbReference>
<accession>A0A6I5ZVC8</accession>
<name>A0A6I5ZVC8_9FIRM</name>
<dbReference type="Gene3D" id="2.40.50.180">
    <property type="entry name" value="CheA-289, Domain 4"/>
    <property type="match status" value="1"/>
</dbReference>
<reference evidence="2 3" key="1">
    <citation type="submission" date="2019-11" db="EMBL/GenBank/DDBJ databases">
        <title>Genome sequence of Moorella glycerini DSM11254.</title>
        <authorList>
            <person name="Poehlein A."/>
            <person name="Boeer T."/>
            <person name="Daniel R."/>
        </authorList>
    </citation>
    <scope>NUCLEOTIDE SEQUENCE [LARGE SCALE GENOMIC DNA]</scope>
    <source>
        <strain evidence="2 3">DSM 11254</strain>
    </source>
</reference>
<sequence length="148" mass="16393">MRKVRHVQEQVVAFQLAEQIYGLEINSVREIIRFQPVMSIPEAPQYISGVISLRRRFGLPGVKEEASSRIIILDLPGVTAGIQVDAVLEVLRLEKGEIEAVPLLAVGQGADFVRGVARWRERLILLLEGAKLLTEREKEVMANLAAAG</sequence>
<dbReference type="PANTHER" id="PTHR22617:SF23">
    <property type="entry name" value="CHEMOTAXIS PROTEIN CHEW"/>
    <property type="match status" value="1"/>
</dbReference>
<dbReference type="GO" id="GO:0005829">
    <property type="term" value="C:cytosol"/>
    <property type="evidence" value="ECO:0007669"/>
    <property type="project" value="TreeGrafter"/>
</dbReference>
<dbReference type="InterPro" id="IPR036061">
    <property type="entry name" value="CheW-like_dom_sf"/>
</dbReference>
<dbReference type="GO" id="GO:0007165">
    <property type="term" value="P:signal transduction"/>
    <property type="evidence" value="ECO:0007669"/>
    <property type="project" value="InterPro"/>
</dbReference>
<dbReference type="SUPFAM" id="SSF50341">
    <property type="entry name" value="CheW-like"/>
    <property type="match status" value="1"/>
</dbReference>
<dbReference type="AlphaFoldDB" id="A0A6I5ZVC8"/>
<evidence type="ECO:0000259" key="1">
    <source>
        <dbReference type="PROSITE" id="PS50851"/>
    </source>
</evidence>
<dbReference type="PROSITE" id="PS50851">
    <property type="entry name" value="CHEW"/>
    <property type="match status" value="1"/>
</dbReference>
<dbReference type="GO" id="GO:0006935">
    <property type="term" value="P:chemotaxis"/>
    <property type="evidence" value="ECO:0007669"/>
    <property type="project" value="InterPro"/>
</dbReference>
<dbReference type="InterPro" id="IPR039315">
    <property type="entry name" value="CheW"/>
</dbReference>
<keyword evidence="3" id="KW-1185">Reference proteome</keyword>
<evidence type="ECO:0000313" key="3">
    <source>
        <dbReference type="Proteomes" id="UP000425916"/>
    </source>
</evidence>
<protein>
    <submittedName>
        <fullName evidence="2">Chemotaxis protein CheW</fullName>
    </submittedName>
</protein>
<organism evidence="2 3">
    <name type="scientific">Neomoorella glycerini</name>
    <dbReference type="NCBI Taxonomy" id="55779"/>
    <lineage>
        <taxon>Bacteria</taxon>
        <taxon>Bacillati</taxon>
        <taxon>Bacillota</taxon>
        <taxon>Clostridia</taxon>
        <taxon>Neomoorellales</taxon>
        <taxon>Neomoorellaceae</taxon>
        <taxon>Neomoorella</taxon>
    </lineage>
</organism>
<evidence type="ECO:0000313" key="2">
    <source>
        <dbReference type="EMBL" id="QGP93281.1"/>
    </source>
</evidence>